<feature type="domain" description="Response regulatory" evidence="7">
    <location>
        <begin position="3"/>
        <end position="118"/>
    </location>
</feature>
<keyword evidence="1 6" id="KW-0597">Phosphoprotein</keyword>
<dbReference type="GO" id="GO:0032993">
    <property type="term" value="C:protein-DNA complex"/>
    <property type="evidence" value="ECO:0007669"/>
    <property type="project" value="TreeGrafter"/>
</dbReference>
<dbReference type="SMART" id="SM00448">
    <property type="entry name" value="REC"/>
    <property type="match status" value="1"/>
</dbReference>
<dbReference type="InterPro" id="IPR011006">
    <property type="entry name" value="CheY-like_superfamily"/>
</dbReference>
<dbReference type="KEGG" id="mfo:Metfor_2270"/>
<dbReference type="Gene3D" id="3.40.50.2300">
    <property type="match status" value="1"/>
</dbReference>
<evidence type="ECO:0000256" key="4">
    <source>
        <dbReference type="ARBA" id="ARBA00023125"/>
    </source>
</evidence>
<evidence type="ECO:0000313" key="9">
    <source>
        <dbReference type="Proteomes" id="UP000010824"/>
    </source>
</evidence>
<dbReference type="InParanoid" id="L0HGZ5"/>
<evidence type="ECO:0000256" key="5">
    <source>
        <dbReference type="ARBA" id="ARBA00023163"/>
    </source>
</evidence>
<evidence type="ECO:0000256" key="3">
    <source>
        <dbReference type="ARBA" id="ARBA00023015"/>
    </source>
</evidence>
<dbReference type="eggNOG" id="arCOG02385">
    <property type="taxonomic scope" value="Archaea"/>
</dbReference>
<feature type="modified residue" description="4-aspartylphosphate" evidence="6">
    <location>
        <position position="53"/>
    </location>
</feature>
<dbReference type="STRING" id="593750.Metfor_2270"/>
<dbReference type="RefSeq" id="WP_015286238.1">
    <property type="nucleotide sequence ID" value="NC_019943.1"/>
</dbReference>
<dbReference type="PANTHER" id="PTHR48111:SF1">
    <property type="entry name" value="TWO-COMPONENT RESPONSE REGULATOR ORR33"/>
    <property type="match status" value="1"/>
</dbReference>
<gene>
    <name evidence="8" type="ordered locus">Metfor_2270</name>
</gene>
<evidence type="ECO:0000256" key="6">
    <source>
        <dbReference type="PROSITE-ProRule" id="PRU00169"/>
    </source>
</evidence>
<sequence length="126" mass="13995">MPRILLVDDDKDILDIIRLDLEDDPANAVDTTSTAAEAITKVTRTPYDVIIADWRMPGMNGTDLIRKLRSDGCASFIILYTGYSLSSDIRTTLDCGADHYLHRGGNPDLEFAELHRLIKFVAGKKA</sequence>
<reference evidence="8 9" key="2">
    <citation type="journal article" date="2014" name="Genome Announc.">
        <title>Complete Genome Sequence of Methanoregula formicica SMSPT, a Mesophilic Hydrogenotrophic Methanogen Isolated from a Methanogenic Upflow Anaerobic Sludge Blanket Reactor.</title>
        <authorList>
            <person name="Yamamoto K."/>
            <person name="Tamaki H."/>
            <person name="Cadillo-Quiroz H."/>
            <person name="Imachi H."/>
            <person name="Kyrpides N."/>
            <person name="Woyke T."/>
            <person name="Goodwin L."/>
            <person name="Zinder S.H."/>
            <person name="Kamagata Y."/>
            <person name="Liu W.T."/>
        </authorList>
    </citation>
    <scope>NUCLEOTIDE SEQUENCE [LARGE SCALE GENOMIC DNA]</scope>
    <source>
        <strain evidence="9">DSM 22288 / NBRC 105244 / SMSP</strain>
    </source>
</reference>
<organism evidence="8 9">
    <name type="scientific">Methanoregula formicica (strain DSM 22288 / NBRC 105244 / SMSP)</name>
    <dbReference type="NCBI Taxonomy" id="593750"/>
    <lineage>
        <taxon>Archaea</taxon>
        <taxon>Methanobacteriati</taxon>
        <taxon>Methanobacteriota</taxon>
        <taxon>Stenosarchaea group</taxon>
        <taxon>Methanomicrobia</taxon>
        <taxon>Methanomicrobiales</taxon>
        <taxon>Methanoregulaceae</taxon>
        <taxon>Methanoregula</taxon>
    </lineage>
</organism>
<keyword evidence="2" id="KW-0902">Two-component regulatory system</keyword>
<dbReference type="Pfam" id="PF00072">
    <property type="entry name" value="Response_reg"/>
    <property type="match status" value="1"/>
</dbReference>
<dbReference type="GO" id="GO:0006355">
    <property type="term" value="P:regulation of DNA-templated transcription"/>
    <property type="evidence" value="ECO:0007669"/>
    <property type="project" value="TreeGrafter"/>
</dbReference>
<dbReference type="EMBL" id="CP003167">
    <property type="protein sequence ID" value="AGB03275.1"/>
    <property type="molecule type" value="Genomic_DNA"/>
</dbReference>
<dbReference type="PROSITE" id="PS50110">
    <property type="entry name" value="RESPONSE_REGULATORY"/>
    <property type="match status" value="1"/>
</dbReference>
<dbReference type="CDD" id="cd17546">
    <property type="entry name" value="REC_hyHK_CKI1_RcsC-like"/>
    <property type="match status" value="1"/>
</dbReference>
<keyword evidence="3" id="KW-0805">Transcription regulation</keyword>
<proteinExistence type="predicted"/>
<dbReference type="InterPro" id="IPR001789">
    <property type="entry name" value="Sig_transdc_resp-reg_receiver"/>
</dbReference>
<dbReference type="Proteomes" id="UP000010824">
    <property type="component" value="Chromosome"/>
</dbReference>
<dbReference type="InterPro" id="IPR039420">
    <property type="entry name" value="WalR-like"/>
</dbReference>
<dbReference type="HOGENOM" id="CLU_000445_69_8_2"/>
<keyword evidence="5" id="KW-0804">Transcription</keyword>
<dbReference type="GO" id="GO:0005829">
    <property type="term" value="C:cytosol"/>
    <property type="evidence" value="ECO:0007669"/>
    <property type="project" value="TreeGrafter"/>
</dbReference>
<dbReference type="GO" id="GO:0000156">
    <property type="term" value="F:phosphorelay response regulator activity"/>
    <property type="evidence" value="ECO:0007669"/>
    <property type="project" value="TreeGrafter"/>
</dbReference>
<keyword evidence="4 8" id="KW-0238">DNA-binding</keyword>
<evidence type="ECO:0000256" key="2">
    <source>
        <dbReference type="ARBA" id="ARBA00023012"/>
    </source>
</evidence>
<dbReference type="GeneID" id="14309662"/>
<evidence type="ECO:0000259" key="7">
    <source>
        <dbReference type="PROSITE" id="PS50110"/>
    </source>
</evidence>
<evidence type="ECO:0000313" key="8">
    <source>
        <dbReference type="EMBL" id="AGB03275.1"/>
    </source>
</evidence>
<dbReference type="PANTHER" id="PTHR48111">
    <property type="entry name" value="REGULATOR OF RPOS"/>
    <property type="match status" value="1"/>
</dbReference>
<reference evidence="9" key="1">
    <citation type="submission" date="2011-12" db="EMBL/GenBank/DDBJ databases">
        <title>Complete sequence of Methanoregula formicicum SMSP.</title>
        <authorList>
            <person name="Lucas S."/>
            <person name="Han J."/>
            <person name="Lapidus A."/>
            <person name="Cheng J.-F."/>
            <person name="Goodwin L."/>
            <person name="Pitluck S."/>
            <person name="Peters L."/>
            <person name="Ovchinnikova G."/>
            <person name="Teshima H."/>
            <person name="Detter J.C."/>
            <person name="Han C."/>
            <person name="Tapia R."/>
            <person name="Land M."/>
            <person name="Hauser L."/>
            <person name="Kyrpides N."/>
            <person name="Ivanova N."/>
            <person name="Pagani I."/>
            <person name="Imachi H."/>
            <person name="Tamaki H."/>
            <person name="Sekiguchi Y."/>
            <person name="Kamagata Y."/>
            <person name="Cadillo-Quiroz H."/>
            <person name="Zinder S."/>
            <person name="Liu W.-T."/>
            <person name="Woyke T."/>
        </authorList>
    </citation>
    <scope>NUCLEOTIDE SEQUENCE [LARGE SCALE GENOMIC DNA]</scope>
    <source>
        <strain evidence="9">DSM 22288 / NBRC 105244 / SMSP</strain>
    </source>
</reference>
<dbReference type="SUPFAM" id="SSF52172">
    <property type="entry name" value="CheY-like"/>
    <property type="match status" value="1"/>
</dbReference>
<dbReference type="AlphaFoldDB" id="L0HGZ5"/>
<dbReference type="OrthoDB" id="8127at2157"/>
<protein>
    <submittedName>
        <fullName evidence="8">Response regulator containing CheY-like receiver domain and AraC-type DNA-binding domain</fullName>
    </submittedName>
</protein>
<name>L0HGZ5_METFS</name>
<accession>L0HGZ5</accession>
<dbReference type="GO" id="GO:0000976">
    <property type="term" value="F:transcription cis-regulatory region binding"/>
    <property type="evidence" value="ECO:0007669"/>
    <property type="project" value="TreeGrafter"/>
</dbReference>
<evidence type="ECO:0000256" key="1">
    <source>
        <dbReference type="ARBA" id="ARBA00022553"/>
    </source>
</evidence>
<keyword evidence="9" id="KW-1185">Reference proteome</keyword>